<name>A0A822Z9T6_NELNU</name>
<proteinExistence type="predicted"/>
<protein>
    <submittedName>
        <fullName evidence="1">Uncharacterized protein</fullName>
    </submittedName>
</protein>
<sequence length="48" mass="5456">MVKLSVCYKGFDLAQIGSSYCELEIEMDYDDAESCFMDRKAVVIVNLI</sequence>
<dbReference type="AlphaFoldDB" id="A0A822Z9T6"/>
<evidence type="ECO:0000313" key="1">
    <source>
        <dbReference type="EMBL" id="DAD40205.1"/>
    </source>
</evidence>
<keyword evidence="2" id="KW-1185">Reference proteome</keyword>
<evidence type="ECO:0000313" key="2">
    <source>
        <dbReference type="Proteomes" id="UP000607653"/>
    </source>
</evidence>
<gene>
    <name evidence="1" type="ORF">HUJ06_014528</name>
</gene>
<organism evidence="1 2">
    <name type="scientific">Nelumbo nucifera</name>
    <name type="common">Sacred lotus</name>
    <dbReference type="NCBI Taxonomy" id="4432"/>
    <lineage>
        <taxon>Eukaryota</taxon>
        <taxon>Viridiplantae</taxon>
        <taxon>Streptophyta</taxon>
        <taxon>Embryophyta</taxon>
        <taxon>Tracheophyta</taxon>
        <taxon>Spermatophyta</taxon>
        <taxon>Magnoliopsida</taxon>
        <taxon>Proteales</taxon>
        <taxon>Nelumbonaceae</taxon>
        <taxon>Nelumbo</taxon>
    </lineage>
</organism>
<dbReference type="Proteomes" id="UP000607653">
    <property type="component" value="Unassembled WGS sequence"/>
</dbReference>
<accession>A0A822Z9T6</accession>
<dbReference type="EMBL" id="DUZY01000005">
    <property type="protein sequence ID" value="DAD40205.1"/>
    <property type="molecule type" value="Genomic_DNA"/>
</dbReference>
<comment type="caution">
    <text evidence="1">The sequence shown here is derived from an EMBL/GenBank/DDBJ whole genome shotgun (WGS) entry which is preliminary data.</text>
</comment>
<reference evidence="1 2" key="1">
    <citation type="journal article" date="2020" name="Mol. Biol. Evol.">
        <title>Distinct Expression and Methylation Patterns for Genes with Different Fates following a Single Whole-Genome Duplication in Flowering Plants.</title>
        <authorList>
            <person name="Shi T."/>
            <person name="Rahmani R.S."/>
            <person name="Gugger P.F."/>
            <person name="Wang M."/>
            <person name="Li H."/>
            <person name="Zhang Y."/>
            <person name="Li Z."/>
            <person name="Wang Q."/>
            <person name="Van de Peer Y."/>
            <person name="Marchal K."/>
            <person name="Chen J."/>
        </authorList>
    </citation>
    <scope>NUCLEOTIDE SEQUENCE [LARGE SCALE GENOMIC DNA]</scope>
    <source>
        <tissue evidence="1">Leaf</tissue>
    </source>
</reference>